<dbReference type="SUPFAM" id="SSF52540">
    <property type="entry name" value="P-loop containing nucleoside triphosphate hydrolases"/>
    <property type="match status" value="1"/>
</dbReference>
<keyword evidence="4" id="KW-1185">Reference proteome</keyword>
<comment type="caution">
    <text evidence="3">The sequence shown here is derived from an EMBL/GenBank/DDBJ whole genome shotgun (WGS) entry which is preliminary data.</text>
</comment>
<dbReference type="PANTHER" id="PTHR10098:SF108">
    <property type="entry name" value="TETRATRICOPEPTIDE REPEAT PROTEIN 28"/>
    <property type="match status" value="1"/>
</dbReference>
<dbReference type="Pfam" id="PF13181">
    <property type="entry name" value="TPR_8"/>
    <property type="match status" value="2"/>
</dbReference>
<dbReference type="EMBL" id="NMQT01000102">
    <property type="protein sequence ID" value="OXM50292.1"/>
    <property type="molecule type" value="Genomic_DNA"/>
</dbReference>
<dbReference type="InterPro" id="IPR011990">
    <property type="entry name" value="TPR-like_helical_dom_sf"/>
</dbReference>
<reference evidence="3 4" key="1">
    <citation type="submission" date="2017-07" db="EMBL/GenBank/DDBJ databases">
        <title>Amycolatopsis thailandensis Genome sequencing and assembly.</title>
        <authorList>
            <person name="Kaur N."/>
            <person name="Mayilraj S."/>
        </authorList>
    </citation>
    <scope>NUCLEOTIDE SEQUENCE [LARGE SCALE GENOMIC DNA]</scope>
    <source>
        <strain evidence="3 4">JCM 16380</strain>
    </source>
</reference>
<protein>
    <submittedName>
        <fullName evidence="3">Uncharacterized protein</fullName>
    </submittedName>
</protein>
<dbReference type="Gene3D" id="3.40.50.300">
    <property type="entry name" value="P-loop containing nucleotide triphosphate hydrolases"/>
    <property type="match status" value="1"/>
</dbReference>
<gene>
    <name evidence="3" type="ORF">CFP71_28080</name>
</gene>
<proteinExistence type="predicted"/>
<dbReference type="PANTHER" id="PTHR10098">
    <property type="entry name" value="RAPSYN-RELATED"/>
    <property type="match status" value="1"/>
</dbReference>
<dbReference type="Pfam" id="PF13176">
    <property type="entry name" value="TPR_7"/>
    <property type="match status" value="1"/>
</dbReference>
<evidence type="ECO:0000256" key="2">
    <source>
        <dbReference type="SAM" id="MobiDB-lite"/>
    </source>
</evidence>
<dbReference type="Gene3D" id="1.25.40.10">
    <property type="entry name" value="Tetratricopeptide repeat domain"/>
    <property type="match status" value="4"/>
</dbReference>
<evidence type="ECO:0000313" key="4">
    <source>
        <dbReference type="Proteomes" id="UP000215223"/>
    </source>
</evidence>
<dbReference type="PROSITE" id="PS50005">
    <property type="entry name" value="TPR"/>
    <property type="match status" value="1"/>
</dbReference>
<organism evidence="3 4">
    <name type="scientific">Amycolatopsis thailandensis</name>
    <dbReference type="NCBI Taxonomy" id="589330"/>
    <lineage>
        <taxon>Bacteria</taxon>
        <taxon>Bacillati</taxon>
        <taxon>Actinomycetota</taxon>
        <taxon>Actinomycetes</taxon>
        <taxon>Pseudonocardiales</taxon>
        <taxon>Pseudonocardiaceae</taxon>
        <taxon>Amycolatopsis</taxon>
    </lineage>
</organism>
<accession>A0A229RUE5</accession>
<feature type="region of interest" description="Disordered" evidence="2">
    <location>
        <begin position="1284"/>
        <end position="1315"/>
    </location>
</feature>
<dbReference type="GO" id="GO:0043531">
    <property type="term" value="F:ADP binding"/>
    <property type="evidence" value="ECO:0007669"/>
    <property type="project" value="InterPro"/>
</dbReference>
<dbReference type="SMART" id="SM00028">
    <property type="entry name" value="TPR"/>
    <property type="match status" value="18"/>
</dbReference>
<sequence length="1315" mass="143947">MGGIGKTALVTHVAIEAQDRDWFPGGVLMVNLHGYDPDLAPIPPPQVYASMLRALGVPADQVPGTTDEQAMVYHNTLDELAEAGRRVLIVLDNVAEAAQVSDLIPRHKAHRALITTRDFLNLPSARRVPLDALSDADAVALLTSQLRNANPQDQRLDAGLEDVTKLVRLCGLLPLALEIAAAILSDEPALSITRLAGDLADAETRLGGLAYGTPAVEMVIDFSYRRLADRNPAAAELLPLLLVNPGPDMANEAAAAIADTTPAATASLLRILRATSLIQQSAPGRWQLHDLVALYLRRHLRQDIFDQAGNRLFTYYIETAYAASEHLNSSPHTPPSATFANLESALKWLEDECGNLVGALVESSRMENHPYVFYLASFLENFFSLRRHWHGTDWLTATERAAHSATFLEGPDMHAEALFNYSSALMMANRDDEALDTLWQAHEICAENRFPLNAASILNTIGIILDKQEKSTDAVVVHKRALTIGRNKHSRSLESRTLTYLSLSLAKLQSFDEAISSLERAIIIQLEDGDHSGELESWENLGLVLEGAERPSDAIDVYRHALDCSSLHDDHIVSSRILIRLERLEDAHRYDESANVHREAINLCALRGDIGGETVARMSLGNALEKSGKIDEAIELYRESVTIFHGHTYPEGEVLILRSLGDLLMRVNRIEESEASYRQCLNILTEANASSAIGDIWDSIGALFHSCCRYDEAIAAYRHAVEAYRSVGNEKDAARATWRIAVSLEGASRFEDAVGVYKKALDMMAVTSDRRYQISVRGGLGYSLRKLGRYEEAIAVLQDAVTDLQQIDDTGLGVMILNIQGRTLLEDRKAHEAVMAHSRALDLSRQGNLRAEEGKSIDALGLALREAGHVEDAIRAHTSGIAIHQEVHDVQGEGIARLNLGLALRKAGRLDEAVAAYRQALTIHRSIGNREDEALTCTSLGIALMKTGQALEAVELHREALVIYNELGDLRAECHCWRDIAEALRSIESFDEMVAARENELAVARRIGDSRWELPAIGNLGRALEKADRLDDAVPVLRQALALAEVTGDVDSQQKALDDLALALTRLGHTGEAADSLRQGIVLCRKNQDLLAEAQGWHNLGVTLGKAKRYDEAADATREELAIATKIGDPHIAARAHNRLGDLLQDAGKAVDAVAEHQQAIDLYQTLDDRQGEYSARYNLARALNTTRKFHRAAAAFNDLAALCRGYGDRRAEGRALAACALALATAADLDDAKLIMQTAIDIFRELNDSHSEGVALAHFAELLEFVGEPAAKTWETAAHAFEKSGDHEAAATIRQNPDLAVRRDRPERPGPTSS</sequence>
<evidence type="ECO:0000256" key="1">
    <source>
        <dbReference type="PROSITE-ProRule" id="PRU00339"/>
    </source>
</evidence>
<dbReference type="InterPro" id="IPR027417">
    <property type="entry name" value="P-loop_NTPase"/>
</dbReference>
<keyword evidence="1" id="KW-0802">TPR repeat</keyword>
<evidence type="ECO:0000313" key="3">
    <source>
        <dbReference type="EMBL" id="OXM50292.1"/>
    </source>
</evidence>
<dbReference type="Proteomes" id="UP000215223">
    <property type="component" value="Unassembled WGS sequence"/>
</dbReference>
<dbReference type="InterPro" id="IPR019734">
    <property type="entry name" value="TPR_rpt"/>
</dbReference>
<dbReference type="Pfam" id="PF13424">
    <property type="entry name" value="TPR_12"/>
    <property type="match status" value="4"/>
</dbReference>
<dbReference type="SUPFAM" id="SSF48452">
    <property type="entry name" value="TPR-like"/>
    <property type="match status" value="5"/>
</dbReference>
<name>A0A229RUE5_9PSEU</name>
<feature type="repeat" description="TPR" evidence="1">
    <location>
        <begin position="894"/>
        <end position="927"/>
    </location>
</feature>